<feature type="domain" description="Fungal-type protein kinase" evidence="2">
    <location>
        <begin position="144"/>
        <end position="638"/>
    </location>
</feature>
<proteinExistence type="predicted"/>
<feature type="compositionally biased region" description="Polar residues" evidence="1">
    <location>
        <begin position="431"/>
        <end position="440"/>
    </location>
</feature>
<name>A0A4Q9PQW1_9APHY</name>
<accession>A0A4Q9PQW1</accession>
<dbReference type="GO" id="GO:0004672">
    <property type="term" value="F:protein kinase activity"/>
    <property type="evidence" value="ECO:0007669"/>
    <property type="project" value="InterPro"/>
</dbReference>
<dbReference type="InterPro" id="IPR040976">
    <property type="entry name" value="Pkinase_fungal"/>
</dbReference>
<dbReference type="SUPFAM" id="SSF56112">
    <property type="entry name" value="Protein kinase-like (PK-like)"/>
    <property type="match status" value="1"/>
</dbReference>
<feature type="region of interest" description="Disordered" evidence="1">
    <location>
        <begin position="409"/>
        <end position="464"/>
    </location>
</feature>
<dbReference type="AlphaFoldDB" id="A0A4Q9PQW1"/>
<dbReference type="PROSITE" id="PS00109">
    <property type="entry name" value="PROTEIN_KINASE_TYR"/>
    <property type="match status" value="1"/>
</dbReference>
<evidence type="ECO:0000256" key="1">
    <source>
        <dbReference type="SAM" id="MobiDB-lite"/>
    </source>
</evidence>
<feature type="compositionally biased region" description="Polar residues" evidence="1">
    <location>
        <begin position="448"/>
        <end position="464"/>
    </location>
</feature>
<feature type="region of interest" description="Disordered" evidence="1">
    <location>
        <begin position="1"/>
        <end position="24"/>
    </location>
</feature>
<gene>
    <name evidence="3" type="ORF">BD310DRAFT_854587</name>
</gene>
<dbReference type="InterPro" id="IPR008266">
    <property type="entry name" value="Tyr_kinase_AS"/>
</dbReference>
<reference evidence="3 4" key="1">
    <citation type="submission" date="2019-01" db="EMBL/GenBank/DDBJ databases">
        <title>Draft genome sequences of three monokaryotic isolates of the white-rot basidiomycete fungus Dichomitus squalens.</title>
        <authorList>
            <consortium name="DOE Joint Genome Institute"/>
            <person name="Lopez S.C."/>
            <person name="Andreopoulos B."/>
            <person name="Pangilinan J."/>
            <person name="Lipzen A."/>
            <person name="Riley R."/>
            <person name="Ahrendt S."/>
            <person name="Ng V."/>
            <person name="Barry K."/>
            <person name="Daum C."/>
            <person name="Grigoriev I.V."/>
            <person name="Hilden K.S."/>
            <person name="Makela M.R."/>
            <person name="de Vries R.P."/>
        </authorList>
    </citation>
    <scope>NUCLEOTIDE SEQUENCE [LARGE SCALE GENOMIC DNA]</scope>
    <source>
        <strain evidence="3 4">CBS 464.89</strain>
    </source>
</reference>
<dbReference type="InterPro" id="IPR011009">
    <property type="entry name" value="Kinase-like_dom_sf"/>
</dbReference>
<evidence type="ECO:0000313" key="4">
    <source>
        <dbReference type="Proteomes" id="UP000292082"/>
    </source>
</evidence>
<dbReference type="PANTHER" id="PTHR38248:SF2">
    <property type="entry name" value="FUNK1 11"/>
    <property type="match status" value="1"/>
</dbReference>
<evidence type="ECO:0000313" key="3">
    <source>
        <dbReference type="EMBL" id="TBU56635.1"/>
    </source>
</evidence>
<protein>
    <recommendedName>
        <fullName evidence="2">Fungal-type protein kinase domain-containing protein</fullName>
    </recommendedName>
</protein>
<dbReference type="Pfam" id="PF17667">
    <property type="entry name" value="Pkinase_fungal"/>
    <property type="match status" value="1"/>
</dbReference>
<keyword evidence="4" id="KW-1185">Reference proteome</keyword>
<feature type="region of interest" description="Disordered" evidence="1">
    <location>
        <begin position="738"/>
        <end position="762"/>
    </location>
</feature>
<dbReference type="Gene3D" id="1.10.510.10">
    <property type="entry name" value="Transferase(Phosphotransferase) domain 1"/>
    <property type="match status" value="1"/>
</dbReference>
<dbReference type="EMBL" id="ML145148">
    <property type="protein sequence ID" value="TBU56635.1"/>
    <property type="molecule type" value="Genomic_DNA"/>
</dbReference>
<feature type="compositionally biased region" description="Low complexity" evidence="1">
    <location>
        <begin position="1"/>
        <end position="15"/>
    </location>
</feature>
<sequence length="762" mass="86784">MSISTSSICGSSWDSAADTEQDSKLVQQGWGRELTDRVNQAPEDLEDYLAVYVQSHSDPSEDIKANIKPNLFDKWTPAKGKEAVMYNHLIDAFEALVEHFPKDRRLTFCDCAGQKISFPFKDHADHHETKPDLVVSFPGKALPRKQTNPTWWTVSMVMEAKATEEQDPFGKQGQVHVDTVTQLAISARNLFFAHGFYCVFVVGLYGHSARIVRFDHSSAIVSKRFDYRNRPDILQRFFWRLVHPIDGDTIAGCDPAVHPLNPPDVQWVRNQLKKMEWGIAISESSDELLKGRKVTVPESDARDAATRTFVLFDLIDVNARLFSRATMVWMAMEDTRERPLDQISEDSFPKLVVFKEAWRQVIRRPESDFYERLSKISDDVRTGLPKKLFGADLGKREMEVWKATGGRFPHETDINQDSVKRPSFADGAMVPTTNADDTQSVPPPDVTPTPNASATSERLQPTTPAVSASSLLPYPLYQTHSWRLLFGDKYVARERSLVRLVVNAVGRPLKCFRSTRELVEAVRDAIEGHREAWEVGVLHRDVSTGNVLISERPEERLRGFLHDFDFSSMTKDTPPPLDSSDTLTDPRLRMAEAGGDDDLKERTGTYHCMSYYLLENEDTIHSVEHDLESFYWVLLWIVLRHTKHDLKVTEDEPDPCNTAFRFGNDQEAGMIKRAWLTTDQLLFTVEGNRPLTDLMHAFRMLIWRTSLAPPFMLPREYLTHAAVLKLFDESLARTAEWPDASMDGPKPFQVRAKPAPPRLDQP</sequence>
<organism evidence="3 4">
    <name type="scientific">Dichomitus squalens</name>
    <dbReference type="NCBI Taxonomy" id="114155"/>
    <lineage>
        <taxon>Eukaryota</taxon>
        <taxon>Fungi</taxon>
        <taxon>Dikarya</taxon>
        <taxon>Basidiomycota</taxon>
        <taxon>Agaricomycotina</taxon>
        <taxon>Agaricomycetes</taxon>
        <taxon>Polyporales</taxon>
        <taxon>Polyporaceae</taxon>
        <taxon>Dichomitus</taxon>
    </lineage>
</organism>
<dbReference type="PANTHER" id="PTHR38248">
    <property type="entry name" value="FUNK1 6"/>
    <property type="match status" value="1"/>
</dbReference>
<evidence type="ECO:0000259" key="2">
    <source>
        <dbReference type="Pfam" id="PF17667"/>
    </source>
</evidence>
<dbReference type="Proteomes" id="UP000292082">
    <property type="component" value="Unassembled WGS sequence"/>
</dbReference>